<dbReference type="GeneID" id="98918615"/>
<keyword evidence="2" id="KW-0812">Transmembrane</keyword>
<evidence type="ECO:0000256" key="2">
    <source>
        <dbReference type="SAM" id="Phobius"/>
    </source>
</evidence>
<gene>
    <name evidence="3" type="ORF">BUTYVIB_00252</name>
</gene>
<dbReference type="Proteomes" id="UP000006238">
    <property type="component" value="Unassembled WGS sequence"/>
</dbReference>
<sequence>MSLFKKKNKKKKPQFYDENLNIELEYEKLKKNSDEDREFKNIEDMQHVRIQCEQIAESSKYIAELKKESLEVQKYIDDIQNIENCPENLRKKITDIAEKTEKLEKKCYDIHSREQNLSRERTAMFVRYENEFPKALVNLQNDEKYFQAVKHDMRMLEAEKISLKEDMKMYQDRTGKVKNGAVIFLFVILVIFVLFFVSGQLNNAGGRNLFFAVLFCSMLLVAIIFLVQRNSLYQFRLCDKKMARAVTLLNKTKIKYVNIAGSVDYQYEKYGVKNSYQLSREYEAFLNDKKNSEKYRESLKESDESRALLRKTLEKINLSNADLWENQYMMLADEEELLKTKNRMESRYEKLKEQIKYNLERIDKSKKYILEFVKKHPDKSDVIMEMVDSYEL</sequence>
<evidence type="ECO:0000313" key="3">
    <source>
        <dbReference type="EMBL" id="EFF69738.1"/>
    </source>
</evidence>
<keyword evidence="1" id="KW-0175">Coiled coil</keyword>
<proteinExistence type="predicted"/>
<organism evidence="3 4">
    <name type="scientific">Eshraghiella crossota DSM 2876</name>
    <dbReference type="NCBI Taxonomy" id="511680"/>
    <lineage>
        <taxon>Bacteria</taxon>
        <taxon>Bacillati</taxon>
        <taxon>Bacillota</taxon>
        <taxon>Clostridia</taxon>
        <taxon>Lachnospirales</taxon>
        <taxon>Lachnospiraceae</taxon>
        <taxon>Eshraghiella</taxon>
    </lineage>
</organism>
<evidence type="ECO:0000313" key="4">
    <source>
        <dbReference type="Proteomes" id="UP000006238"/>
    </source>
</evidence>
<feature type="coiled-coil region" evidence="1">
    <location>
        <begin position="334"/>
        <end position="361"/>
    </location>
</feature>
<dbReference type="eggNOG" id="ENOG502ZA3H">
    <property type="taxonomic scope" value="Bacteria"/>
</dbReference>
<dbReference type="AlphaFoldDB" id="D4RWC1"/>
<keyword evidence="2" id="KW-1133">Transmembrane helix</keyword>
<reference evidence="3 4" key="1">
    <citation type="submission" date="2010-02" db="EMBL/GenBank/DDBJ databases">
        <authorList>
            <person name="Weinstock G."/>
            <person name="Sodergren E."/>
            <person name="Clifton S."/>
            <person name="Fulton L."/>
            <person name="Fulton B."/>
            <person name="Courtney L."/>
            <person name="Fronick C."/>
            <person name="Harrison M."/>
            <person name="Strong C."/>
            <person name="Farmer C."/>
            <person name="Delahaunty K."/>
            <person name="Markovic C."/>
            <person name="Hall O."/>
            <person name="Minx P."/>
            <person name="Tomlinson C."/>
            <person name="Mitreva M."/>
            <person name="Nelson J."/>
            <person name="Hou S."/>
            <person name="Wollam A."/>
            <person name="Pepin K.H."/>
            <person name="Johnson M."/>
            <person name="Bhonagiri V."/>
            <person name="Zhang X."/>
            <person name="Suruliraj S."/>
            <person name="Warren W."/>
            <person name="Chinwalla A."/>
            <person name="Mardis E.R."/>
            <person name="Wilson R.K."/>
        </authorList>
    </citation>
    <scope>NUCLEOTIDE SEQUENCE [LARGE SCALE GENOMIC DNA]</scope>
    <source>
        <strain evidence="3 4">DSM 2876</strain>
    </source>
</reference>
<evidence type="ECO:0000256" key="1">
    <source>
        <dbReference type="SAM" id="Coils"/>
    </source>
</evidence>
<keyword evidence="2" id="KW-0472">Membrane</keyword>
<dbReference type="STRING" id="45851.BHV86_06985"/>
<keyword evidence="4" id="KW-1185">Reference proteome</keyword>
<protein>
    <submittedName>
        <fullName evidence="3">Uncharacterized protein</fullName>
    </submittedName>
</protein>
<feature type="transmembrane region" description="Helical" evidence="2">
    <location>
        <begin position="177"/>
        <end position="197"/>
    </location>
</feature>
<accession>D4RWC1</accession>
<name>D4RWC1_9FIRM</name>
<dbReference type="RefSeq" id="WP_005600934.1">
    <property type="nucleotide sequence ID" value="NZ_GG663519.1"/>
</dbReference>
<feature type="transmembrane region" description="Helical" evidence="2">
    <location>
        <begin position="209"/>
        <end position="227"/>
    </location>
</feature>
<dbReference type="EMBL" id="ABWN01000017">
    <property type="protein sequence ID" value="EFF69738.1"/>
    <property type="molecule type" value="Genomic_DNA"/>
</dbReference>
<dbReference type="HOGENOM" id="CLU_044188_0_0_9"/>
<comment type="caution">
    <text evidence="3">The sequence shown here is derived from an EMBL/GenBank/DDBJ whole genome shotgun (WGS) entry which is preliminary data.</text>
</comment>